<name>A0ABV1MUB7_9BACI</name>
<sequence length="58" mass="7227">MFIMQYEVTCISCKRTFKLYEGEEQYKQFKECKSHLFYCDNCKHKIRFDAIRNFFSSY</sequence>
<proteinExistence type="predicted"/>
<dbReference type="EMBL" id="JBEGDG010000011">
    <property type="protein sequence ID" value="MEQ6356102.1"/>
    <property type="molecule type" value="Genomic_DNA"/>
</dbReference>
<gene>
    <name evidence="1" type="ORF">ABNX05_15850</name>
</gene>
<keyword evidence="2" id="KW-1185">Reference proteome</keyword>
<protein>
    <submittedName>
        <fullName evidence="1">DUF2197 domain-containing protein</fullName>
    </submittedName>
</protein>
<accession>A0ABV1MUB7</accession>
<organism evidence="1 2">
    <name type="scientific">Lysinibacillus zambalensis</name>
    <dbReference type="NCBI Taxonomy" id="3160866"/>
    <lineage>
        <taxon>Bacteria</taxon>
        <taxon>Bacillati</taxon>
        <taxon>Bacillota</taxon>
        <taxon>Bacilli</taxon>
        <taxon>Bacillales</taxon>
        <taxon>Bacillaceae</taxon>
        <taxon>Lysinibacillus</taxon>
    </lineage>
</organism>
<evidence type="ECO:0000313" key="1">
    <source>
        <dbReference type="EMBL" id="MEQ6356102.1"/>
    </source>
</evidence>
<dbReference type="Proteomes" id="UP001478862">
    <property type="component" value="Unassembled WGS sequence"/>
</dbReference>
<comment type="caution">
    <text evidence="1">The sequence shown here is derived from an EMBL/GenBank/DDBJ whole genome shotgun (WGS) entry which is preliminary data.</text>
</comment>
<reference evidence="1 2" key="1">
    <citation type="submission" date="2024-06" db="EMBL/GenBank/DDBJ databases">
        <title>Lysinibacillus zambalefons sp. nov., a Novel Firmicute Isolated from the Poon Bato Zambales Hyperalkaline Spring.</title>
        <authorList>
            <person name="Aja J.A."/>
            <person name="Lazaro J.E.H."/>
            <person name="Llorin L.D."/>
            <person name="Lim K.R."/>
            <person name="Teodosio J."/>
            <person name="Dalisay D.S."/>
        </authorList>
    </citation>
    <scope>NUCLEOTIDE SEQUENCE [LARGE SCALE GENOMIC DNA]</scope>
    <source>
        <strain evidence="1 2">M3</strain>
    </source>
</reference>
<evidence type="ECO:0000313" key="2">
    <source>
        <dbReference type="Proteomes" id="UP001478862"/>
    </source>
</evidence>